<dbReference type="GO" id="GO:0005743">
    <property type="term" value="C:mitochondrial inner membrane"/>
    <property type="evidence" value="ECO:0007669"/>
    <property type="project" value="TreeGrafter"/>
</dbReference>
<evidence type="ECO:0000256" key="9">
    <source>
        <dbReference type="ARBA" id="ARBA00023136"/>
    </source>
</evidence>
<evidence type="ECO:0008006" key="16">
    <source>
        <dbReference type="Google" id="ProtNLM"/>
    </source>
</evidence>
<comment type="catalytic activity">
    <reaction evidence="11">
        <text>Fe(II)-heme o + 2 A + H2O = Fe(II)-heme a + 2 AH2</text>
        <dbReference type="Rhea" id="RHEA:63388"/>
        <dbReference type="ChEBI" id="CHEBI:13193"/>
        <dbReference type="ChEBI" id="CHEBI:15377"/>
        <dbReference type="ChEBI" id="CHEBI:17499"/>
        <dbReference type="ChEBI" id="CHEBI:60530"/>
        <dbReference type="ChEBI" id="CHEBI:61715"/>
        <dbReference type="EC" id="1.17.99.9"/>
    </reaction>
    <physiologicalReaction direction="left-to-right" evidence="11">
        <dbReference type="Rhea" id="RHEA:63389"/>
    </physiologicalReaction>
</comment>
<feature type="transmembrane region" description="Helical" evidence="12">
    <location>
        <begin position="393"/>
        <end position="412"/>
    </location>
</feature>
<feature type="transmembrane region" description="Helical" evidence="12">
    <location>
        <begin position="367"/>
        <end position="387"/>
    </location>
</feature>
<dbReference type="Pfam" id="PF02628">
    <property type="entry name" value="COX15-CtaA"/>
    <property type="match status" value="1"/>
</dbReference>
<dbReference type="GO" id="GO:0006784">
    <property type="term" value="P:heme A biosynthetic process"/>
    <property type="evidence" value="ECO:0007669"/>
    <property type="project" value="InterPro"/>
</dbReference>
<dbReference type="InterPro" id="IPR003780">
    <property type="entry name" value="COX15/CtaA_fam"/>
</dbReference>
<dbReference type="FunCoup" id="R7U365">
    <property type="interactions" value="1324"/>
</dbReference>
<protein>
    <recommendedName>
        <fullName evidence="16">Cytochrome c oxidase assembly protein COX15</fullName>
    </recommendedName>
</protein>
<evidence type="ECO:0000313" key="13">
    <source>
        <dbReference type="EMBL" id="ELU00546.1"/>
    </source>
</evidence>
<evidence type="ECO:0000256" key="5">
    <source>
        <dbReference type="ARBA" id="ARBA00022989"/>
    </source>
</evidence>
<organism evidence="13">
    <name type="scientific">Capitella teleta</name>
    <name type="common">Polychaete worm</name>
    <dbReference type="NCBI Taxonomy" id="283909"/>
    <lineage>
        <taxon>Eukaryota</taxon>
        <taxon>Metazoa</taxon>
        <taxon>Spiralia</taxon>
        <taxon>Lophotrochozoa</taxon>
        <taxon>Annelida</taxon>
        <taxon>Polychaeta</taxon>
        <taxon>Sedentaria</taxon>
        <taxon>Scolecida</taxon>
        <taxon>Capitellidae</taxon>
        <taxon>Capitella</taxon>
    </lineage>
</organism>
<evidence type="ECO:0000313" key="15">
    <source>
        <dbReference type="Proteomes" id="UP000014760"/>
    </source>
</evidence>
<feature type="transmembrane region" description="Helical" evidence="12">
    <location>
        <begin position="83"/>
        <end position="103"/>
    </location>
</feature>
<dbReference type="HOGENOM" id="CLU_017627_0_1_1"/>
<reference evidence="13 15" key="2">
    <citation type="journal article" date="2013" name="Nature">
        <title>Insights into bilaterian evolution from three spiralian genomes.</title>
        <authorList>
            <person name="Simakov O."/>
            <person name="Marletaz F."/>
            <person name="Cho S.J."/>
            <person name="Edsinger-Gonzales E."/>
            <person name="Havlak P."/>
            <person name="Hellsten U."/>
            <person name="Kuo D.H."/>
            <person name="Larsson T."/>
            <person name="Lv J."/>
            <person name="Arendt D."/>
            <person name="Savage R."/>
            <person name="Osoegawa K."/>
            <person name="de Jong P."/>
            <person name="Grimwood J."/>
            <person name="Chapman J.A."/>
            <person name="Shapiro H."/>
            <person name="Aerts A."/>
            <person name="Otillar R.P."/>
            <person name="Terry A.Y."/>
            <person name="Boore J.L."/>
            <person name="Grigoriev I.V."/>
            <person name="Lindberg D.R."/>
            <person name="Seaver E.C."/>
            <person name="Weisblat D.A."/>
            <person name="Putnam N.H."/>
            <person name="Rokhsar D.S."/>
        </authorList>
    </citation>
    <scope>NUCLEOTIDE SEQUENCE</scope>
    <source>
        <strain evidence="13 15">I ESC-2004</strain>
    </source>
</reference>
<gene>
    <name evidence="13" type="ORF">CAPTEDRAFT_180739</name>
</gene>
<feature type="transmembrane region" description="Helical" evidence="12">
    <location>
        <begin position="339"/>
        <end position="355"/>
    </location>
</feature>
<evidence type="ECO:0000256" key="11">
    <source>
        <dbReference type="ARBA" id="ARBA00048044"/>
    </source>
</evidence>
<sequence>MLSHIAAASSRCLRTGLQANFLNSRSILSESACRNRLSSLAKPSQGKSSLLSCVRCNAQKLLRGSSSAAAEAPLKGQKVVGSWLLTCAGMCFGAVVIGGITRLTESGLSMTQWHLVKGMKPPRTDEEWAAEFERYKQFPEYKFLERDLTLEGFKNIFFWEYIHRMWGRSIGLVFALPAIYFLRKGYISKAMKPRLAIYGSLLVGQGLLGWYMVKSGLKDKSNEHEIPRVSQYRLASHLGSAFILYALFLWQGLSHILPPHQLPKTRQIALLRKLAHSSMFAVFFTAISGAFVAGMDAGLVYNTWPKMADKWIPSDILAFEPKWKNFFENATTVQFNHRHFAEATGAFLLGIWAYSRKVPLPPRARMAANALAAMSLVQVGLGVWTLLSFVPTHLAATHQGGSLVLLSFAIWLTHELRRFPK</sequence>
<dbReference type="AlphaFoldDB" id="R7U365"/>
<evidence type="ECO:0000256" key="2">
    <source>
        <dbReference type="ARBA" id="ARBA00004141"/>
    </source>
</evidence>
<keyword evidence="8" id="KW-0350">Heme biosynthesis</keyword>
<evidence type="ECO:0000256" key="8">
    <source>
        <dbReference type="ARBA" id="ARBA00023133"/>
    </source>
</evidence>
<reference evidence="14" key="3">
    <citation type="submission" date="2015-06" db="UniProtKB">
        <authorList>
            <consortium name="EnsemblMetazoa"/>
        </authorList>
    </citation>
    <scope>IDENTIFICATION</scope>
</reference>
<dbReference type="GO" id="GO:0016653">
    <property type="term" value="F:oxidoreductase activity, acting on NAD(P)H, heme protein as acceptor"/>
    <property type="evidence" value="ECO:0007669"/>
    <property type="project" value="TreeGrafter"/>
</dbReference>
<dbReference type="Proteomes" id="UP000014760">
    <property type="component" value="Unassembled WGS sequence"/>
</dbReference>
<evidence type="ECO:0000256" key="10">
    <source>
        <dbReference type="ARBA" id="ARBA00044501"/>
    </source>
</evidence>
<dbReference type="EMBL" id="AMQN01009655">
    <property type="status" value="NOT_ANNOTATED_CDS"/>
    <property type="molecule type" value="Genomic_DNA"/>
</dbReference>
<name>R7U365_CAPTE</name>
<evidence type="ECO:0000256" key="3">
    <source>
        <dbReference type="ARBA" id="ARBA00022692"/>
    </source>
</evidence>
<feature type="transmembrane region" description="Helical" evidence="12">
    <location>
        <begin position="274"/>
        <end position="295"/>
    </location>
</feature>
<feature type="transmembrane region" description="Helical" evidence="12">
    <location>
        <begin position="233"/>
        <end position="253"/>
    </location>
</feature>
<comment type="pathway">
    <text evidence="10">Porphyrin-containing compound metabolism; heme A biosynthesis; heme A from heme O: step 1/1.</text>
</comment>
<keyword evidence="4" id="KW-0479">Metal-binding</keyword>
<evidence type="ECO:0000256" key="4">
    <source>
        <dbReference type="ARBA" id="ARBA00022723"/>
    </source>
</evidence>
<dbReference type="GO" id="GO:0120547">
    <property type="term" value="F:heme A synthase activity"/>
    <property type="evidence" value="ECO:0007669"/>
    <property type="project" value="UniProtKB-EC"/>
</dbReference>
<keyword evidence="9 12" id="KW-0472">Membrane</keyword>
<reference evidence="15" key="1">
    <citation type="submission" date="2012-12" db="EMBL/GenBank/DDBJ databases">
        <authorList>
            <person name="Hellsten U."/>
            <person name="Grimwood J."/>
            <person name="Chapman J.A."/>
            <person name="Shapiro H."/>
            <person name="Aerts A."/>
            <person name="Otillar R.P."/>
            <person name="Terry A.Y."/>
            <person name="Boore J.L."/>
            <person name="Simakov O."/>
            <person name="Marletaz F."/>
            <person name="Cho S.-J."/>
            <person name="Edsinger-Gonzales E."/>
            <person name="Havlak P."/>
            <person name="Kuo D.-H."/>
            <person name="Larsson T."/>
            <person name="Lv J."/>
            <person name="Arendt D."/>
            <person name="Savage R."/>
            <person name="Osoegawa K."/>
            <person name="de Jong P."/>
            <person name="Lindberg D.R."/>
            <person name="Seaver E.C."/>
            <person name="Weisblat D.A."/>
            <person name="Putnam N.H."/>
            <person name="Grigoriev I.V."/>
            <person name="Rokhsar D.S."/>
        </authorList>
    </citation>
    <scope>NUCLEOTIDE SEQUENCE</scope>
    <source>
        <strain evidence="15">I ESC-2004</strain>
    </source>
</reference>
<dbReference type="InterPro" id="IPR023754">
    <property type="entry name" value="HemeA_Synthase_type2"/>
</dbReference>
<dbReference type="OrthoDB" id="1726137at2759"/>
<dbReference type="STRING" id="283909.R7U365"/>
<keyword evidence="6" id="KW-0560">Oxidoreductase</keyword>
<dbReference type="PANTHER" id="PTHR23289:SF2">
    <property type="entry name" value="CYTOCHROME C OXIDASE ASSEMBLY PROTEIN COX15 HOMOLOG"/>
    <property type="match status" value="1"/>
</dbReference>
<keyword evidence="3 12" id="KW-0812">Transmembrane</keyword>
<evidence type="ECO:0000313" key="14">
    <source>
        <dbReference type="EnsemblMetazoa" id="CapteP180739"/>
    </source>
</evidence>
<feature type="transmembrane region" description="Helical" evidence="12">
    <location>
        <begin position="165"/>
        <end position="183"/>
    </location>
</feature>
<keyword evidence="15" id="KW-1185">Reference proteome</keyword>
<evidence type="ECO:0000256" key="12">
    <source>
        <dbReference type="SAM" id="Phobius"/>
    </source>
</evidence>
<comment type="subcellular location">
    <subcellularLocation>
        <location evidence="2">Membrane</location>
        <topology evidence="2">Multi-pass membrane protein</topology>
    </subcellularLocation>
</comment>
<dbReference type="OMA" id="AFVCYSW"/>
<dbReference type="HAMAP" id="MF_01665">
    <property type="entry name" value="HemeA_synth_type2"/>
    <property type="match status" value="1"/>
</dbReference>
<dbReference type="GO" id="GO:0046872">
    <property type="term" value="F:metal ion binding"/>
    <property type="evidence" value="ECO:0007669"/>
    <property type="project" value="UniProtKB-KW"/>
</dbReference>
<dbReference type="EnsemblMetazoa" id="CapteT180739">
    <property type="protein sequence ID" value="CapteP180739"/>
    <property type="gene ID" value="CapteG180739"/>
</dbReference>
<dbReference type="EMBL" id="KB305899">
    <property type="protein sequence ID" value="ELU00546.1"/>
    <property type="molecule type" value="Genomic_DNA"/>
</dbReference>
<keyword evidence="5 12" id="KW-1133">Transmembrane helix</keyword>
<proteinExistence type="inferred from homology"/>
<evidence type="ECO:0000256" key="1">
    <source>
        <dbReference type="ARBA" id="ARBA00001970"/>
    </source>
</evidence>
<dbReference type="PANTHER" id="PTHR23289">
    <property type="entry name" value="CYTOCHROME C OXIDASE ASSEMBLY PROTEIN COX15"/>
    <property type="match status" value="1"/>
</dbReference>
<comment type="cofactor">
    <cofactor evidence="1">
        <name>heme b</name>
        <dbReference type="ChEBI" id="CHEBI:60344"/>
    </cofactor>
</comment>
<keyword evidence="7" id="KW-0408">Iron</keyword>
<evidence type="ECO:0000256" key="6">
    <source>
        <dbReference type="ARBA" id="ARBA00023002"/>
    </source>
</evidence>
<accession>R7U365</accession>
<evidence type="ECO:0000256" key="7">
    <source>
        <dbReference type="ARBA" id="ARBA00023004"/>
    </source>
</evidence>
<feature type="transmembrane region" description="Helical" evidence="12">
    <location>
        <begin position="195"/>
        <end position="213"/>
    </location>
</feature>